<comment type="caution">
    <text evidence="2">The sequence shown here is derived from an EMBL/GenBank/DDBJ whole genome shotgun (WGS) entry which is preliminary data.</text>
</comment>
<dbReference type="AlphaFoldDB" id="A0A6V7H9S2"/>
<feature type="transmembrane region" description="Helical" evidence="1">
    <location>
        <begin position="20"/>
        <end position="38"/>
    </location>
</feature>
<evidence type="ECO:0000313" key="3">
    <source>
        <dbReference type="Proteomes" id="UP000752696"/>
    </source>
</evidence>
<dbReference type="Proteomes" id="UP000752696">
    <property type="component" value="Unassembled WGS sequence"/>
</dbReference>
<proteinExistence type="predicted"/>
<evidence type="ECO:0000256" key="1">
    <source>
        <dbReference type="SAM" id="Phobius"/>
    </source>
</evidence>
<keyword evidence="1" id="KW-1133">Transmembrane helix</keyword>
<gene>
    <name evidence="2" type="ORF">MHI_LOCUS564923</name>
</gene>
<dbReference type="OrthoDB" id="10426249at2759"/>
<sequence length="102" mass="11971">MHMRTIIIITIIMIDDRPCVLGSVSAIYLFISPLEFAIRKTRARRKFQRALRSKKEEAISRRGPANCHRRGQLLMVTYVLMVEIHSEHSKSFLLLLCHYARF</sequence>
<keyword evidence="3" id="KW-1185">Reference proteome</keyword>
<organism evidence="2 3">
    <name type="scientific">Heterotrigona itama</name>
    <dbReference type="NCBI Taxonomy" id="395501"/>
    <lineage>
        <taxon>Eukaryota</taxon>
        <taxon>Metazoa</taxon>
        <taxon>Ecdysozoa</taxon>
        <taxon>Arthropoda</taxon>
        <taxon>Hexapoda</taxon>
        <taxon>Insecta</taxon>
        <taxon>Pterygota</taxon>
        <taxon>Neoptera</taxon>
        <taxon>Endopterygota</taxon>
        <taxon>Hymenoptera</taxon>
        <taxon>Apocrita</taxon>
        <taxon>Aculeata</taxon>
        <taxon>Apoidea</taxon>
        <taxon>Anthophila</taxon>
        <taxon>Apidae</taxon>
        <taxon>Heterotrigona</taxon>
    </lineage>
</organism>
<name>A0A6V7H9S2_9HYME</name>
<keyword evidence="1" id="KW-0472">Membrane</keyword>
<keyword evidence="1" id="KW-0812">Transmembrane</keyword>
<protein>
    <submittedName>
        <fullName evidence="2">Uncharacterized protein</fullName>
    </submittedName>
</protein>
<dbReference type="EMBL" id="CAJDYZ010008536">
    <property type="protein sequence ID" value="CAD1475456.1"/>
    <property type="molecule type" value="Genomic_DNA"/>
</dbReference>
<accession>A0A6V7H9S2</accession>
<evidence type="ECO:0000313" key="2">
    <source>
        <dbReference type="EMBL" id="CAD1475456.1"/>
    </source>
</evidence>
<reference evidence="2" key="1">
    <citation type="submission" date="2020-07" db="EMBL/GenBank/DDBJ databases">
        <authorList>
            <person name="Nazaruddin N."/>
        </authorList>
    </citation>
    <scope>NUCLEOTIDE SEQUENCE</scope>
</reference>